<protein>
    <submittedName>
        <fullName evidence="3">UspA domain-containing protein</fullName>
    </submittedName>
</protein>
<dbReference type="AlphaFoldDB" id="A0A0H4PC87"/>
<accession>A0A0H4PC87</accession>
<organism evidence="3 4">
    <name type="scientific">Cyclobacterium amurskyense</name>
    <dbReference type="NCBI Taxonomy" id="320787"/>
    <lineage>
        <taxon>Bacteria</taxon>
        <taxon>Pseudomonadati</taxon>
        <taxon>Bacteroidota</taxon>
        <taxon>Cytophagia</taxon>
        <taxon>Cytophagales</taxon>
        <taxon>Cyclobacteriaceae</taxon>
        <taxon>Cyclobacterium</taxon>
    </lineage>
</organism>
<dbReference type="PANTHER" id="PTHR46268">
    <property type="entry name" value="STRESS RESPONSE PROTEIN NHAX"/>
    <property type="match status" value="1"/>
</dbReference>
<dbReference type="InterPro" id="IPR006016">
    <property type="entry name" value="UspA"/>
</dbReference>
<dbReference type="Gene3D" id="3.40.50.12370">
    <property type="match status" value="1"/>
</dbReference>
<keyword evidence="4" id="KW-1185">Reference proteome</keyword>
<evidence type="ECO:0000313" key="4">
    <source>
        <dbReference type="Proteomes" id="UP000036520"/>
    </source>
</evidence>
<dbReference type="EMBL" id="CP012040">
    <property type="protein sequence ID" value="AKP52041.1"/>
    <property type="molecule type" value="Genomic_DNA"/>
</dbReference>
<dbReference type="RefSeq" id="WP_048642316.1">
    <property type="nucleotide sequence ID" value="NZ_CP012040.1"/>
</dbReference>
<dbReference type="Proteomes" id="UP000036520">
    <property type="component" value="Chromosome"/>
</dbReference>
<dbReference type="CDD" id="cd00293">
    <property type="entry name" value="USP-like"/>
    <property type="match status" value="1"/>
</dbReference>
<dbReference type="InterPro" id="IPR006015">
    <property type="entry name" value="Universal_stress_UspA"/>
</dbReference>
<dbReference type="KEGG" id="camu:CA2015_2630"/>
<dbReference type="PANTHER" id="PTHR46268:SF6">
    <property type="entry name" value="UNIVERSAL STRESS PROTEIN UP12"/>
    <property type="match status" value="1"/>
</dbReference>
<evidence type="ECO:0000259" key="2">
    <source>
        <dbReference type="Pfam" id="PF00582"/>
    </source>
</evidence>
<name>A0A0H4PC87_9BACT</name>
<evidence type="ECO:0000313" key="3">
    <source>
        <dbReference type="EMBL" id="AKP52041.1"/>
    </source>
</evidence>
<dbReference type="OrthoDB" id="1522603at2"/>
<dbReference type="SUPFAM" id="SSF52402">
    <property type="entry name" value="Adenine nucleotide alpha hydrolases-like"/>
    <property type="match status" value="2"/>
</dbReference>
<feature type="domain" description="UspA" evidence="2">
    <location>
        <begin position="1"/>
        <end position="141"/>
    </location>
</feature>
<evidence type="ECO:0000256" key="1">
    <source>
        <dbReference type="ARBA" id="ARBA00008791"/>
    </source>
</evidence>
<proteinExistence type="inferred from homology"/>
<sequence length="275" mass="30663">MKRIIVPIDFSPYSENAFYSAAKVASKGDATITCLNVIQSDLDWNNLSTSEKIKNQEILDLEAEAKDKLKTFVATHKIKNTPVEALVEVGVPSQVLVDLAHKQKADLIVIGAYGKNREPGKFIGSTTQKVLRNAPCPVLAVQKIVDGRAMKKLVFASLFNEVSKPAFVRLKPFIKNIRTVVHFLFINTPEKFIDTGTTEARMAEYAYGQEELLIHRHIYNHEEVEKGIIAFAEKEKAGIIAIASNLRKSNSAYQIGVTDTLLYKTDIPILSVKFE</sequence>
<reference evidence="3 4" key="1">
    <citation type="submission" date="2015-07" db="EMBL/GenBank/DDBJ databases">
        <authorList>
            <person name="Kim K.M."/>
        </authorList>
    </citation>
    <scope>NUCLEOTIDE SEQUENCE [LARGE SCALE GENOMIC DNA]</scope>
    <source>
        <strain evidence="3 4">KCTC 12363</strain>
    </source>
</reference>
<dbReference type="STRING" id="320787.CA2015_2630"/>
<comment type="similarity">
    <text evidence="1">Belongs to the universal stress protein A family.</text>
</comment>
<gene>
    <name evidence="3" type="ORF">CA2015_2630</name>
</gene>
<dbReference type="PRINTS" id="PR01438">
    <property type="entry name" value="UNVRSLSTRESS"/>
</dbReference>
<dbReference type="Pfam" id="PF00582">
    <property type="entry name" value="Usp"/>
    <property type="match status" value="1"/>
</dbReference>